<evidence type="ECO:0000313" key="3">
    <source>
        <dbReference type="WBParaSite" id="TMUE_2000009797.2"/>
    </source>
</evidence>
<organism evidence="1 2">
    <name type="scientific">Trichuris muris</name>
    <name type="common">Mouse whipworm</name>
    <dbReference type="NCBI Taxonomy" id="70415"/>
    <lineage>
        <taxon>Eukaryota</taxon>
        <taxon>Metazoa</taxon>
        <taxon>Ecdysozoa</taxon>
        <taxon>Nematoda</taxon>
        <taxon>Enoplea</taxon>
        <taxon>Dorylaimia</taxon>
        <taxon>Trichinellida</taxon>
        <taxon>Trichuridae</taxon>
        <taxon>Trichuris</taxon>
    </lineage>
</organism>
<keyword evidence="1" id="KW-1185">Reference proteome</keyword>
<evidence type="ECO:0000313" key="2">
    <source>
        <dbReference type="WBParaSite" id="TMUE_2000009797.1"/>
    </source>
</evidence>
<name>A0A5S6QSB7_TRIMR</name>
<dbReference type="WBParaSite" id="TMUE_2000009797.3">
    <property type="protein sequence ID" value="TMUE_2000009797.3"/>
    <property type="gene ID" value="WBGene00285625"/>
</dbReference>
<reference evidence="1" key="1">
    <citation type="submission" date="2013-11" db="EMBL/GenBank/DDBJ databases">
        <authorList>
            <person name="Aslett M."/>
        </authorList>
    </citation>
    <scope>NUCLEOTIDE SEQUENCE [LARGE SCALE GENOMIC DNA]</scope>
    <source>
        <strain evidence="1">Edinburgh</strain>
    </source>
</reference>
<evidence type="ECO:0000313" key="1">
    <source>
        <dbReference type="Proteomes" id="UP000046395"/>
    </source>
</evidence>
<accession>A0A5S6QSB7</accession>
<proteinExistence type="predicted"/>
<dbReference type="WBParaSite" id="TMUE_2000009797.1">
    <property type="protein sequence ID" value="TMUE_2000009797.1"/>
    <property type="gene ID" value="WBGene00285625"/>
</dbReference>
<reference evidence="1" key="2">
    <citation type="submission" date="2014-03" db="EMBL/GenBank/DDBJ databases">
        <title>The whipworm genome and dual-species transcriptomics of an intimate host-pathogen interaction.</title>
        <authorList>
            <person name="Foth B.J."/>
            <person name="Tsai I.J."/>
            <person name="Reid A.J."/>
            <person name="Bancroft A.J."/>
            <person name="Nichol S."/>
            <person name="Tracey A."/>
            <person name="Holroyd N."/>
            <person name="Cotton J.A."/>
            <person name="Stanley E.J."/>
            <person name="Zarowiecki M."/>
            <person name="Liu J.Z."/>
            <person name="Huckvale T."/>
            <person name="Cooper P.J."/>
            <person name="Grencis R.K."/>
            <person name="Berriman M."/>
        </authorList>
    </citation>
    <scope>NUCLEOTIDE SEQUENCE [LARGE SCALE GENOMIC DNA]</scope>
    <source>
        <strain evidence="1">Edinburgh</strain>
    </source>
</reference>
<dbReference type="AlphaFoldDB" id="A0A5S6QSB7"/>
<reference evidence="2" key="3">
    <citation type="submission" date="2019-12" db="UniProtKB">
        <authorList>
            <consortium name="WormBaseParasite"/>
        </authorList>
    </citation>
    <scope>IDENTIFICATION</scope>
</reference>
<dbReference type="WBParaSite" id="TMUE_2000009797.2">
    <property type="protein sequence ID" value="TMUE_2000009797.2"/>
    <property type="gene ID" value="WBGene00285625"/>
</dbReference>
<sequence>MALAVSGLSATFQILLDESSFPPNEALLLAYAGLVKDEHLVQELLHGRKLKRVALTHVKSAATGEAPPIRSSKR</sequence>
<dbReference type="Proteomes" id="UP000046395">
    <property type="component" value="Unassembled WGS sequence"/>
</dbReference>
<protein>
    <submittedName>
        <fullName evidence="2 3">Uncharacterized protein</fullName>
    </submittedName>
</protein>